<dbReference type="NCBIfam" id="NF041216">
    <property type="entry name" value="CU044_2847_fam"/>
    <property type="match status" value="1"/>
</dbReference>
<dbReference type="EMBL" id="AP021876">
    <property type="protein sequence ID" value="BBO85680.1"/>
    <property type="molecule type" value="Genomic_DNA"/>
</dbReference>
<gene>
    <name evidence="2" type="ORF">DSCO28_62460</name>
</gene>
<dbReference type="AlphaFoldDB" id="A0A5K8A012"/>
<reference evidence="2 3" key="1">
    <citation type="submission" date="2019-11" db="EMBL/GenBank/DDBJ databases">
        <title>Comparative genomics of hydrocarbon-degrading Desulfosarcina strains.</title>
        <authorList>
            <person name="Watanabe M."/>
            <person name="Kojima H."/>
            <person name="Fukui M."/>
        </authorList>
    </citation>
    <scope>NUCLEOTIDE SEQUENCE [LARGE SCALE GENOMIC DNA]</scope>
    <source>
        <strain evidence="2 3">28bB2T</strain>
    </source>
</reference>
<dbReference type="KEGG" id="dov:DSCO28_62460"/>
<evidence type="ECO:0000259" key="1">
    <source>
        <dbReference type="Pfam" id="PF19493"/>
    </source>
</evidence>
<organism evidence="2 3">
    <name type="scientific">Desulfosarcina ovata subsp. sediminis</name>
    <dbReference type="NCBI Taxonomy" id="885957"/>
    <lineage>
        <taxon>Bacteria</taxon>
        <taxon>Pseudomonadati</taxon>
        <taxon>Thermodesulfobacteriota</taxon>
        <taxon>Desulfobacteria</taxon>
        <taxon>Desulfobacterales</taxon>
        <taxon>Desulfosarcinaceae</taxon>
        <taxon>Desulfosarcina</taxon>
    </lineage>
</organism>
<sequence>MGETSVVHEFTGPDGSVFGIEVNEPTLTRGFKAVGRGGPEEKISYREAIDRVRPAADYLLQAVKSLDAKPDAVEVTFGIKISTKAGAVIASAAAEGNFTVKLNWKRE</sequence>
<dbReference type="Pfam" id="PF19493">
    <property type="entry name" value="Trypco1"/>
    <property type="match status" value="1"/>
</dbReference>
<evidence type="ECO:0000313" key="2">
    <source>
        <dbReference type="EMBL" id="BBO85680.1"/>
    </source>
</evidence>
<evidence type="ECO:0000313" key="3">
    <source>
        <dbReference type="Proteomes" id="UP000425960"/>
    </source>
</evidence>
<protein>
    <recommendedName>
        <fullName evidence="1">Trypsin-co-occurring domain-containing protein</fullName>
    </recommendedName>
</protein>
<proteinExistence type="predicted"/>
<dbReference type="RefSeq" id="WP_155325200.1">
    <property type="nucleotide sequence ID" value="NZ_AP021876.1"/>
</dbReference>
<dbReference type="Proteomes" id="UP000425960">
    <property type="component" value="Chromosome"/>
</dbReference>
<dbReference type="InterPro" id="IPR045794">
    <property type="entry name" value="Trypco1"/>
</dbReference>
<feature type="domain" description="Trypsin-co-occurring" evidence="1">
    <location>
        <begin position="13"/>
        <end position="106"/>
    </location>
</feature>
<name>A0A5K8A012_9BACT</name>
<accession>A0A5K8A012</accession>